<dbReference type="AlphaFoldDB" id="A0A1G1TDQ5"/>
<organism evidence="2 3">
    <name type="scientific">Hymenobacter coccineus</name>
    <dbReference type="NCBI Taxonomy" id="1908235"/>
    <lineage>
        <taxon>Bacteria</taxon>
        <taxon>Pseudomonadati</taxon>
        <taxon>Bacteroidota</taxon>
        <taxon>Cytophagia</taxon>
        <taxon>Cytophagales</taxon>
        <taxon>Hymenobacteraceae</taxon>
        <taxon>Hymenobacter</taxon>
    </lineage>
</organism>
<evidence type="ECO:0000313" key="2">
    <source>
        <dbReference type="EMBL" id="OGX88981.1"/>
    </source>
</evidence>
<protein>
    <submittedName>
        <fullName evidence="2">Uncharacterized protein</fullName>
    </submittedName>
</protein>
<feature type="transmembrane region" description="Helical" evidence="1">
    <location>
        <begin position="87"/>
        <end position="106"/>
    </location>
</feature>
<proteinExistence type="predicted"/>
<name>A0A1G1TDQ5_9BACT</name>
<evidence type="ECO:0000313" key="3">
    <source>
        <dbReference type="Proteomes" id="UP000177506"/>
    </source>
</evidence>
<dbReference type="RefSeq" id="WP_070745117.1">
    <property type="nucleotide sequence ID" value="NZ_MDZA01000312.1"/>
</dbReference>
<feature type="transmembrane region" description="Helical" evidence="1">
    <location>
        <begin position="59"/>
        <end position="75"/>
    </location>
</feature>
<dbReference type="EMBL" id="MDZA01000312">
    <property type="protein sequence ID" value="OGX88981.1"/>
    <property type="molecule type" value="Genomic_DNA"/>
</dbReference>
<comment type="caution">
    <text evidence="2">The sequence shown here is derived from an EMBL/GenBank/DDBJ whole genome shotgun (WGS) entry which is preliminary data.</text>
</comment>
<dbReference type="Proteomes" id="UP000177506">
    <property type="component" value="Unassembled WGS sequence"/>
</dbReference>
<evidence type="ECO:0000256" key="1">
    <source>
        <dbReference type="SAM" id="Phobius"/>
    </source>
</evidence>
<accession>A0A1G1TDQ5</accession>
<dbReference type="OrthoDB" id="880473at2"/>
<keyword evidence="3" id="KW-1185">Reference proteome</keyword>
<sequence length="212" mass="24047">MHFQQRQPTRATLLTLREHGLYVCQRDGRGHIALELEMPYEEILPVRTERRRQVPQRQLAGLLFGALWLAAILVPRGDLASPEVTAFWGWALVAAAGVGGLFFHGLHHWWSQRVLHTARAQVVLPDTPAERAAFQDFTTALDRRAKTYLRREYGTVNPLGNIEPQLRRVAWLRELDVFSPDEARALTTRLTGQVPNAPLTSLGQDLDMPFVN</sequence>
<gene>
    <name evidence="2" type="ORF">BEN49_01205</name>
</gene>
<reference evidence="2 3" key="1">
    <citation type="submission" date="2016-08" db="EMBL/GenBank/DDBJ databases">
        <title>Hymenobacter coccineus sp. nov., Hymenobacter lapidarius sp. nov. and Hymenobacter glacialis sp. nov., isolated from Antarctic soil.</title>
        <authorList>
            <person name="Sedlacek I."/>
            <person name="Kralova S."/>
            <person name="Kyrova K."/>
            <person name="Maslanova I."/>
            <person name="Stankova E."/>
            <person name="Vrbovska V."/>
            <person name="Nemec M."/>
            <person name="Bartak M."/>
            <person name="Svec P."/>
            <person name="Busse H.-J."/>
            <person name="Pantucek R."/>
        </authorList>
    </citation>
    <scope>NUCLEOTIDE SEQUENCE [LARGE SCALE GENOMIC DNA]</scope>
    <source>
        <strain evidence="2 3">CCM 8649</strain>
    </source>
</reference>
<keyword evidence="1" id="KW-1133">Transmembrane helix</keyword>
<keyword evidence="1" id="KW-0812">Transmembrane</keyword>
<keyword evidence="1" id="KW-0472">Membrane</keyword>